<dbReference type="Pfam" id="PF01063">
    <property type="entry name" value="Aminotran_4"/>
    <property type="match status" value="1"/>
</dbReference>
<dbReference type="PANTHER" id="PTHR42743">
    <property type="entry name" value="AMINO-ACID AMINOTRANSFERASE"/>
    <property type="match status" value="1"/>
</dbReference>
<gene>
    <name evidence="11" type="ORF">HNR38_002879</name>
</gene>
<evidence type="ECO:0000256" key="10">
    <source>
        <dbReference type="NCBIfam" id="TIGR03461"/>
    </source>
</evidence>
<dbReference type="GO" id="GO:0008696">
    <property type="term" value="F:4-amino-4-deoxychorismate lyase activity"/>
    <property type="evidence" value="ECO:0007669"/>
    <property type="project" value="UniProtKB-UniRule"/>
</dbReference>
<dbReference type="EMBL" id="JACHFE010000008">
    <property type="protein sequence ID" value="MBB5322378.1"/>
    <property type="molecule type" value="Genomic_DNA"/>
</dbReference>
<dbReference type="NCBIfam" id="TIGR03461">
    <property type="entry name" value="pabC_Proteo"/>
    <property type="match status" value="1"/>
</dbReference>
<dbReference type="Gene3D" id="3.30.470.10">
    <property type="match status" value="1"/>
</dbReference>
<dbReference type="GO" id="GO:0005829">
    <property type="term" value="C:cytosol"/>
    <property type="evidence" value="ECO:0007669"/>
    <property type="project" value="TreeGrafter"/>
</dbReference>
<evidence type="ECO:0000256" key="8">
    <source>
        <dbReference type="ARBA" id="ARBA00035676"/>
    </source>
</evidence>
<comment type="catalytic activity">
    <reaction evidence="9">
        <text>4-amino-4-deoxychorismate = 4-aminobenzoate + pyruvate + H(+)</text>
        <dbReference type="Rhea" id="RHEA:16201"/>
        <dbReference type="ChEBI" id="CHEBI:15361"/>
        <dbReference type="ChEBI" id="CHEBI:15378"/>
        <dbReference type="ChEBI" id="CHEBI:17836"/>
        <dbReference type="ChEBI" id="CHEBI:58406"/>
        <dbReference type="EC" id="4.1.3.38"/>
    </reaction>
</comment>
<keyword evidence="4" id="KW-0663">Pyridoxal phosphate</keyword>
<comment type="cofactor">
    <cofactor evidence="1">
        <name>pyridoxal 5'-phosphate</name>
        <dbReference type="ChEBI" id="CHEBI:597326"/>
    </cofactor>
</comment>
<dbReference type="Proteomes" id="UP000591735">
    <property type="component" value="Unassembled WGS sequence"/>
</dbReference>
<sequence>MFQLFRADEEGVPSDDRGLAYGDGLFETLRVSGDHAPLLNPHLDRLVRDAGRLGIPVPRGDLEKTCLQIMAREAGQYDGRPWVLKLILTRGGSGRGYQPEPGASPHLLVRHGPAPDAPPEGGVDIDFSPVPLTVNPVLAGIKSLNRLEQVMAAKAMPEGIFEVLMSNAEGQVVEGTRTNLFLATDDGWQTPPASTLAVCGVMRRHVLACLHNAGEPVVEAPVTLDQLGPDRCRGLYLTNSVLGVVPVRTLAGQALPVTRRLATIAFSSQVME</sequence>
<keyword evidence="5" id="KW-0289">Folate biosynthesis</keyword>
<evidence type="ECO:0000256" key="4">
    <source>
        <dbReference type="ARBA" id="ARBA00022898"/>
    </source>
</evidence>
<evidence type="ECO:0000313" key="12">
    <source>
        <dbReference type="Proteomes" id="UP000591735"/>
    </source>
</evidence>
<name>A0A840UP26_9GAMM</name>
<evidence type="ECO:0000256" key="3">
    <source>
        <dbReference type="ARBA" id="ARBA00011738"/>
    </source>
</evidence>
<dbReference type="Gene3D" id="3.20.10.10">
    <property type="entry name" value="D-amino Acid Aminotransferase, subunit A, domain 2"/>
    <property type="match status" value="1"/>
</dbReference>
<dbReference type="InterPro" id="IPR001544">
    <property type="entry name" value="Aminotrans_IV"/>
</dbReference>
<dbReference type="GO" id="GO:0046656">
    <property type="term" value="P:folic acid biosynthetic process"/>
    <property type="evidence" value="ECO:0007669"/>
    <property type="project" value="UniProtKB-KW"/>
</dbReference>
<dbReference type="InterPro" id="IPR036038">
    <property type="entry name" value="Aminotransferase-like"/>
</dbReference>
<dbReference type="InterPro" id="IPR050571">
    <property type="entry name" value="Class-IV_PLP-Dep_Aminotrnsfr"/>
</dbReference>
<evidence type="ECO:0000256" key="5">
    <source>
        <dbReference type="ARBA" id="ARBA00022909"/>
    </source>
</evidence>
<dbReference type="InterPro" id="IPR017824">
    <property type="entry name" value="Aminodeoxychorismate_lyase_IV"/>
</dbReference>
<accession>A0A840UP26</accession>
<dbReference type="PANTHER" id="PTHR42743:SF2">
    <property type="entry name" value="AMINODEOXYCHORISMATE LYASE"/>
    <property type="match status" value="1"/>
</dbReference>
<reference evidence="11 12" key="1">
    <citation type="submission" date="2020-08" db="EMBL/GenBank/DDBJ databases">
        <title>Genomic Encyclopedia of Type Strains, Phase IV (KMG-IV): sequencing the most valuable type-strain genomes for metagenomic binning, comparative biology and taxonomic classification.</title>
        <authorList>
            <person name="Goeker M."/>
        </authorList>
    </citation>
    <scope>NUCLEOTIDE SEQUENCE [LARGE SCALE GENOMIC DNA]</scope>
    <source>
        <strain evidence="11 12">DSM 22359</strain>
    </source>
</reference>
<evidence type="ECO:0000256" key="6">
    <source>
        <dbReference type="ARBA" id="ARBA00023239"/>
    </source>
</evidence>
<evidence type="ECO:0000256" key="2">
    <source>
        <dbReference type="ARBA" id="ARBA00009320"/>
    </source>
</evidence>
<protein>
    <recommendedName>
        <fullName evidence="8 10">Aminodeoxychorismate lyase</fullName>
        <ecNumber evidence="8 10">4.1.3.38</ecNumber>
    </recommendedName>
</protein>
<dbReference type="SUPFAM" id="SSF56752">
    <property type="entry name" value="D-aminoacid aminotransferase-like PLP-dependent enzymes"/>
    <property type="match status" value="1"/>
</dbReference>
<comment type="subunit">
    <text evidence="3">Homodimer.</text>
</comment>
<evidence type="ECO:0000313" key="11">
    <source>
        <dbReference type="EMBL" id="MBB5322378.1"/>
    </source>
</evidence>
<dbReference type="RefSeq" id="WP_183705522.1">
    <property type="nucleotide sequence ID" value="NZ_JACHFE010000008.1"/>
</dbReference>
<evidence type="ECO:0000256" key="9">
    <source>
        <dbReference type="ARBA" id="ARBA00049529"/>
    </source>
</evidence>
<organism evidence="11 12">
    <name type="scientific">Marinobacter oulmenensis</name>
    <dbReference type="NCBI Taxonomy" id="643747"/>
    <lineage>
        <taxon>Bacteria</taxon>
        <taxon>Pseudomonadati</taxon>
        <taxon>Pseudomonadota</taxon>
        <taxon>Gammaproteobacteria</taxon>
        <taxon>Pseudomonadales</taxon>
        <taxon>Marinobacteraceae</taxon>
        <taxon>Marinobacter</taxon>
    </lineage>
</organism>
<comment type="caution">
    <text evidence="11">The sequence shown here is derived from an EMBL/GenBank/DDBJ whole genome shotgun (WGS) entry which is preliminary data.</text>
</comment>
<dbReference type="AlphaFoldDB" id="A0A840UP26"/>
<dbReference type="GO" id="GO:0030170">
    <property type="term" value="F:pyridoxal phosphate binding"/>
    <property type="evidence" value="ECO:0007669"/>
    <property type="project" value="InterPro"/>
</dbReference>
<evidence type="ECO:0000256" key="1">
    <source>
        <dbReference type="ARBA" id="ARBA00001933"/>
    </source>
</evidence>
<keyword evidence="12" id="KW-1185">Reference proteome</keyword>
<dbReference type="InterPro" id="IPR043131">
    <property type="entry name" value="BCAT-like_N"/>
</dbReference>
<proteinExistence type="inferred from homology"/>
<dbReference type="InterPro" id="IPR043132">
    <property type="entry name" value="BCAT-like_C"/>
</dbReference>
<dbReference type="EC" id="4.1.3.38" evidence="8 10"/>
<evidence type="ECO:0000256" key="7">
    <source>
        <dbReference type="ARBA" id="ARBA00035633"/>
    </source>
</evidence>
<comment type="pathway">
    <text evidence="7">Cofactor biosynthesis; tetrahydrofolate biosynthesis; 4-aminobenzoate from chorismate: step 2/2.</text>
</comment>
<keyword evidence="6 11" id="KW-0456">Lyase</keyword>
<comment type="similarity">
    <text evidence="2">Belongs to the class-IV pyridoxal-phosphate-dependent aminotransferase family.</text>
</comment>
<dbReference type="GO" id="GO:0008153">
    <property type="term" value="P:4-aminobenzoate biosynthetic process"/>
    <property type="evidence" value="ECO:0007669"/>
    <property type="project" value="UniProtKB-UniRule"/>
</dbReference>